<dbReference type="Pfam" id="PF09586">
    <property type="entry name" value="YfhO"/>
    <property type="match status" value="1"/>
</dbReference>
<dbReference type="PANTHER" id="PTHR38454">
    <property type="entry name" value="INTEGRAL MEMBRANE PROTEIN-RELATED"/>
    <property type="match status" value="1"/>
</dbReference>
<dbReference type="EMBL" id="PNFV01000001">
    <property type="protein sequence ID" value="PMB83450.1"/>
    <property type="molecule type" value="Genomic_DNA"/>
</dbReference>
<dbReference type="OrthoDB" id="9815466at2"/>
<name>A0A2J6NQ52_9LACO</name>
<feature type="transmembrane region" description="Helical" evidence="1">
    <location>
        <begin position="331"/>
        <end position="347"/>
    </location>
</feature>
<sequence>MIYLNLILGGRLLCLERYIIFSNNHKRKGILFVNRLNWKKQHTLILIGSFLIPVILMGAYFAYRQMAPFGPSSLLTVDLGQQYVDFFAYFRNLILHHPGSLFYSFSKGLGGEMLGTNAYYLFSPLNLILLFFPGKWLTSGVMALTIIRYGLAGMTMAWLLIKTGLQQGYRIWAFSTAYALNGWMIANQLNMIWLDALIILPLIIWGLLRLIHDRRPGTYIAWLAVMMVDNYYMAWMICLFTILIVAWQLPTLPDWRKRGKACGIYLASSLASAGIAAITLLPTIYALTTSKGTYTETIISSKFEYQPIKMLGKLVPGSFDFSQMPSGQPNIYIGMLLIIGAGLYFFTRRIKWSQRLVAGLITVFFILSFCYEPLDLLWHAGQFPVWYPYRFSFLFAFWCILLAAQVLQPDFQLQWPGALTVLVLSGFIFWVTGRLKLSYLTTSQRLIGLGFVVVALASIMIARRNSPRLYDFLIILVVVCDVSTAAFTSLNKIAYVSQAEFGKYTQQLDTASQQLKHHDHGFYRVAKTFMRTKDDPMQGDFYSADHFGSTLEPPIPAFMGAIGQPAGDGFVSYDNGTQVSDALLGFKYTMTARHHGIMAGDQIMPPSGYRPDWLQLPQVGQTKMITSRQNPAALPIAFGASSAIFQLGKATLDPLSYQSQIFQALAGRPINQPLFNVQNFTAVRFENVQAAHQITGTAFRKQNLLKPTAIKLKFIPPTNDSYYLTLGPEVKDSVSISMNRRDFSQYSTYRDTVVINLARHQKGKPVTVTFRLKKTSVWLQNVSVYRLNQRAFNASLKTLQRSPLKVQHTTPTSISGTVKIHQGQSALMTTIPAATGWHVRIDGHKVQPRTVIGTFIALPITTGTHRVAFYYRPPYLILGAIITAVSLTLTCYLIRRQQK</sequence>
<dbReference type="PANTHER" id="PTHR38454:SF1">
    <property type="entry name" value="INTEGRAL MEMBRANE PROTEIN"/>
    <property type="match status" value="1"/>
</dbReference>
<feature type="transmembrane region" description="Helical" evidence="1">
    <location>
        <begin position="232"/>
        <end position="252"/>
    </location>
</feature>
<keyword evidence="1" id="KW-0472">Membrane</keyword>
<feature type="transmembrane region" description="Helical" evidence="1">
    <location>
        <begin position="140"/>
        <end position="161"/>
    </location>
</feature>
<reference evidence="2 3" key="1">
    <citation type="submission" date="2017-09" db="EMBL/GenBank/DDBJ databases">
        <title>Bacterial strain isolated from the female urinary microbiota.</title>
        <authorList>
            <person name="Thomas-White K."/>
            <person name="Kumar N."/>
            <person name="Forster S."/>
            <person name="Putonti C."/>
            <person name="Lawley T."/>
            <person name="Wolfe A.J."/>
        </authorList>
    </citation>
    <scope>NUCLEOTIDE SEQUENCE [LARGE SCALE GENOMIC DNA]</scope>
    <source>
        <strain evidence="2 3">UMB0683</strain>
    </source>
</reference>
<protein>
    <recommendedName>
        <fullName evidence="4">YfhO family protein</fullName>
    </recommendedName>
</protein>
<feature type="transmembrane region" description="Helical" evidence="1">
    <location>
        <begin position="415"/>
        <end position="433"/>
    </location>
</feature>
<comment type="caution">
    <text evidence="2">The sequence shown here is derived from an EMBL/GenBank/DDBJ whole genome shotgun (WGS) entry which is preliminary data.</text>
</comment>
<keyword evidence="1" id="KW-1133">Transmembrane helix</keyword>
<evidence type="ECO:0000313" key="2">
    <source>
        <dbReference type="EMBL" id="PMB83450.1"/>
    </source>
</evidence>
<feature type="transmembrane region" description="Helical" evidence="1">
    <location>
        <begin position="44"/>
        <end position="63"/>
    </location>
</feature>
<feature type="transmembrane region" description="Helical" evidence="1">
    <location>
        <begin position="469"/>
        <end position="490"/>
    </location>
</feature>
<proteinExistence type="predicted"/>
<evidence type="ECO:0008006" key="4">
    <source>
        <dbReference type="Google" id="ProtNLM"/>
    </source>
</evidence>
<feature type="transmembrane region" description="Helical" evidence="1">
    <location>
        <begin position="445"/>
        <end position="462"/>
    </location>
</feature>
<dbReference type="Proteomes" id="UP000239920">
    <property type="component" value="Unassembled WGS sequence"/>
</dbReference>
<keyword evidence="1" id="KW-0812">Transmembrane</keyword>
<dbReference type="InterPro" id="IPR018580">
    <property type="entry name" value="Uncharacterised_YfhO"/>
</dbReference>
<accession>A0A2J6NQ52</accession>
<evidence type="ECO:0000313" key="3">
    <source>
        <dbReference type="Proteomes" id="UP000239920"/>
    </source>
</evidence>
<dbReference type="AlphaFoldDB" id="A0A2J6NQ52"/>
<feature type="transmembrane region" description="Helical" evidence="1">
    <location>
        <begin position="117"/>
        <end position="134"/>
    </location>
</feature>
<feature type="transmembrane region" description="Helical" evidence="1">
    <location>
        <begin position="192"/>
        <end position="212"/>
    </location>
</feature>
<feature type="transmembrane region" description="Helical" evidence="1">
    <location>
        <begin position="386"/>
        <end position="403"/>
    </location>
</feature>
<evidence type="ECO:0000256" key="1">
    <source>
        <dbReference type="SAM" id="Phobius"/>
    </source>
</evidence>
<feature type="transmembrane region" description="Helical" evidence="1">
    <location>
        <begin position="875"/>
        <end position="894"/>
    </location>
</feature>
<organism evidence="2 3">
    <name type="scientific">Limosilactobacillus pontis</name>
    <dbReference type="NCBI Taxonomy" id="35787"/>
    <lineage>
        <taxon>Bacteria</taxon>
        <taxon>Bacillati</taxon>
        <taxon>Bacillota</taxon>
        <taxon>Bacilli</taxon>
        <taxon>Lactobacillales</taxon>
        <taxon>Lactobacillaceae</taxon>
        <taxon>Limosilactobacillus</taxon>
    </lineage>
</organism>
<gene>
    <name evidence="2" type="ORF">CK797_01260</name>
</gene>
<feature type="transmembrane region" description="Helical" evidence="1">
    <location>
        <begin position="356"/>
        <end position="374"/>
    </location>
</feature>
<feature type="transmembrane region" description="Helical" evidence="1">
    <location>
        <begin position="264"/>
        <end position="287"/>
    </location>
</feature>